<organism evidence="1 2">
    <name type="scientific">Clostridium baratii str. Sullivan</name>
    <dbReference type="NCBI Taxonomy" id="1415775"/>
    <lineage>
        <taxon>Bacteria</taxon>
        <taxon>Bacillati</taxon>
        <taxon>Bacillota</taxon>
        <taxon>Clostridia</taxon>
        <taxon>Eubacteriales</taxon>
        <taxon>Clostridiaceae</taxon>
        <taxon>Clostridium</taxon>
    </lineage>
</organism>
<keyword evidence="2" id="KW-1185">Reference proteome</keyword>
<dbReference type="HOGENOM" id="CLU_965411_0_0_9"/>
<proteinExistence type="predicted"/>
<dbReference type="RefSeq" id="WP_039316345.1">
    <property type="nucleotide sequence ID" value="NZ_CP006905.1"/>
</dbReference>
<accession>A0A0A7FRS9</accession>
<dbReference type="AlphaFoldDB" id="A0A0A7FRS9"/>
<dbReference type="eggNOG" id="ENOG5030KTG">
    <property type="taxonomic scope" value="Bacteria"/>
</dbReference>
<gene>
    <name evidence="1" type="ORF">U729_2977</name>
</gene>
<dbReference type="STRING" id="1561.NPD11_61"/>
<evidence type="ECO:0000313" key="2">
    <source>
        <dbReference type="Proteomes" id="UP000030635"/>
    </source>
</evidence>
<dbReference type="Proteomes" id="UP000030635">
    <property type="component" value="Chromosome"/>
</dbReference>
<reference evidence="1 2" key="1">
    <citation type="journal article" date="2015" name="Infect. Genet. Evol.">
        <title>Genomic sequences of six botulinum neurotoxin-producing strains representing three clostridial species illustrate the mobility and diversity of botulinum neurotoxin genes.</title>
        <authorList>
            <person name="Smith T.J."/>
            <person name="Hill K.K."/>
            <person name="Xie G."/>
            <person name="Foley B.T."/>
            <person name="Williamson C.H."/>
            <person name="Foster J.T."/>
            <person name="Johnson S.L."/>
            <person name="Chertkov O."/>
            <person name="Teshima H."/>
            <person name="Gibbons H.S."/>
            <person name="Johnsky L.A."/>
            <person name="Karavis M.A."/>
            <person name="Smith L.A."/>
        </authorList>
    </citation>
    <scope>NUCLEOTIDE SEQUENCE [LARGE SCALE GENOMIC DNA]</scope>
    <source>
        <strain evidence="1">Sullivan</strain>
    </source>
</reference>
<sequence length="288" mass="34128">MKTIRELYDEYIEELNMNNEVGLDYDDYLYMYSLYLRRSGYYANSEDEINEALKMQYKLSHLDFYDIRESGIYVSPMGDIPMFNLKEYLKESDVELERFNVTSIENEREYIETDCGIVEFNINKILEERSNLRVKDGYKIVFYKIQNGFEDKYKVFAFRGYNMTPMPSENTVVDTFFEGIDLEFDDALPFMEGIRGENNPNTYMEALLLFNEIMELQTGEKGDIMLYGENKYMDNSFIPEDPKLYDTSLGKVIEYYGYVEGNGGYFFSRNIVAFDEYSFEPLIWKGSR</sequence>
<evidence type="ECO:0000313" key="1">
    <source>
        <dbReference type="EMBL" id="AIY82258.1"/>
    </source>
</evidence>
<dbReference type="EMBL" id="CP006905">
    <property type="protein sequence ID" value="AIY82258.1"/>
    <property type="molecule type" value="Genomic_DNA"/>
</dbReference>
<name>A0A0A7FRS9_9CLOT</name>
<protein>
    <submittedName>
        <fullName evidence="1">Uncharacterized protein</fullName>
    </submittedName>
</protein>
<dbReference type="KEGG" id="cbv:U729_2977"/>